<comment type="caution">
    <text evidence="1">The sequence shown here is derived from an EMBL/GenBank/DDBJ whole genome shotgun (WGS) entry which is preliminary data.</text>
</comment>
<name>A0ACC6N5I8_9HYPH</name>
<gene>
    <name evidence="1" type="ORF">U8465_27870</name>
</gene>
<evidence type="ECO:0000313" key="2">
    <source>
        <dbReference type="Proteomes" id="UP001304050"/>
    </source>
</evidence>
<organism evidence="1 2">
    <name type="scientific">Rhizobium mulingense</name>
    <dbReference type="NCBI Taxonomy" id="3031128"/>
    <lineage>
        <taxon>Bacteria</taxon>
        <taxon>Pseudomonadati</taxon>
        <taxon>Pseudomonadota</taxon>
        <taxon>Alphaproteobacteria</taxon>
        <taxon>Hyphomicrobiales</taxon>
        <taxon>Rhizobiaceae</taxon>
        <taxon>Rhizobium/Agrobacterium group</taxon>
        <taxon>Rhizobium</taxon>
    </lineage>
</organism>
<accession>A0ACC6N5I8</accession>
<dbReference type="Proteomes" id="UP001304050">
    <property type="component" value="Unassembled WGS sequence"/>
</dbReference>
<proteinExistence type="predicted"/>
<sequence length="77" mass="8726">MASPVPPTTCGRICYKRKKINLSLVFAGRADGIKQLEDHIWLASFMDYDLGYFDDQTCRLESLPNPFSAKVLPMSQE</sequence>
<dbReference type="EMBL" id="JAYESG010000018">
    <property type="protein sequence ID" value="MEA3520864.1"/>
    <property type="molecule type" value="Genomic_DNA"/>
</dbReference>
<reference evidence="1" key="1">
    <citation type="submission" date="2023-12" db="EMBL/GenBank/DDBJ databases">
        <title>Diversity of Rhizobium in root nodule of phaseolus vulgaris.</title>
        <authorList>
            <person name="Wang H."/>
        </authorList>
    </citation>
    <scope>NUCLEOTIDE SEQUENCE</scope>
    <source>
        <strain evidence="1">MJ31</strain>
    </source>
</reference>
<keyword evidence="2" id="KW-1185">Reference proteome</keyword>
<protein>
    <submittedName>
        <fullName evidence="1">Uncharacterized protein</fullName>
    </submittedName>
</protein>
<evidence type="ECO:0000313" key="1">
    <source>
        <dbReference type="EMBL" id="MEA3520864.1"/>
    </source>
</evidence>